<protein>
    <submittedName>
        <fullName evidence="2">Methyltransferase domain-containing protein</fullName>
    </submittedName>
</protein>
<organism evidence="2 3">
    <name type="scientific">Lusitaniella coriacea LEGE 07157</name>
    <dbReference type="NCBI Taxonomy" id="945747"/>
    <lineage>
        <taxon>Bacteria</taxon>
        <taxon>Bacillati</taxon>
        <taxon>Cyanobacteriota</taxon>
        <taxon>Cyanophyceae</taxon>
        <taxon>Spirulinales</taxon>
        <taxon>Lusitaniellaceae</taxon>
        <taxon>Lusitaniella</taxon>
    </lineage>
</organism>
<dbReference type="AlphaFoldDB" id="A0A8J7ARM2"/>
<dbReference type="SUPFAM" id="SSF53335">
    <property type="entry name" value="S-adenosyl-L-methionine-dependent methyltransferases"/>
    <property type="match status" value="1"/>
</dbReference>
<dbReference type="Proteomes" id="UP000654482">
    <property type="component" value="Unassembled WGS sequence"/>
</dbReference>
<keyword evidence="2" id="KW-0808">Transferase</keyword>
<feature type="domain" description="Methyltransferase" evidence="1">
    <location>
        <begin position="104"/>
        <end position="200"/>
    </location>
</feature>
<dbReference type="InterPro" id="IPR050508">
    <property type="entry name" value="Methyltransf_Superfamily"/>
</dbReference>
<keyword evidence="2" id="KW-0489">Methyltransferase</keyword>
<dbReference type="EMBL" id="JADEWZ010000003">
    <property type="protein sequence ID" value="MBE9114851.1"/>
    <property type="molecule type" value="Genomic_DNA"/>
</dbReference>
<proteinExistence type="predicted"/>
<dbReference type="GO" id="GO:0032259">
    <property type="term" value="P:methylation"/>
    <property type="evidence" value="ECO:0007669"/>
    <property type="project" value="UniProtKB-KW"/>
</dbReference>
<dbReference type="GO" id="GO:0008168">
    <property type="term" value="F:methyltransferase activity"/>
    <property type="evidence" value="ECO:0007669"/>
    <property type="project" value="UniProtKB-KW"/>
</dbReference>
<evidence type="ECO:0000313" key="3">
    <source>
        <dbReference type="Proteomes" id="UP000654482"/>
    </source>
</evidence>
<dbReference type="CDD" id="cd02440">
    <property type="entry name" value="AdoMet_MTases"/>
    <property type="match status" value="1"/>
</dbReference>
<comment type="caution">
    <text evidence="2">The sequence shown here is derived from an EMBL/GenBank/DDBJ whole genome shotgun (WGS) entry which is preliminary data.</text>
</comment>
<dbReference type="Pfam" id="PF13649">
    <property type="entry name" value="Methyltransf_25"/>
    <property type="match status" value="1"/>
</dbReference>
<dbReference type="InterPro" id="IPR041698">
    <property type="entry name" value="Methyltransf_25"/>
</dbReference>
<evidence type="ECO:0000259" key="1">
    <source>
        <dbReference type="Pfam" id="PF13649"/>
    </source>
</evidence>
<dbReference type="PANTHER" id="PTHR42912">
    <property type="entry name" value="METHYLTRANSFERASE"/>
    <property type="match status" value="1"/>
</dbReference>
<reference evidence="2" key="1">
    <citation type="submission" date="2020-10" db="EMBL/GenBank/DDBJ databases">
        <authorList>
            <person name="Castelo-Branco R."/>
            <person name="Eusebio N."/>
            <person name="Adriana R."/>
            <person name="Vieira A."/>
            <person name="Brugerolle De Fraissinette N."/>
            <person name="Rezende De Castro R."/>
            <person name="Schneider M.P."/>
            <person name="Vasconcelos V."/>
            <person name="Leao P.N."/>
        </authorList>
    </citation>
    <scope>NUCLEOTIDE SEQUENCE</scope>
    <source>
        <strain evidence="2">LEGE 07157</strain>
    </source>
</reference>
<evidence type="ECO:0000313" key="2">
    <source>
        <dbReference type="EMBL" id="MBE9114851.1"/>
    </source>
</evidence>
<dbReference type="Gene3D" id="3.40.50.150">
    <property type="entry name" value="Vaccinia Virus protein VP39"/>
    <property type="match status" value="1"/>
</dbReference>
<accession>A0A8J7ARM2</accession>
<gene>
    <name evidence="2" type="ORF">IQ249_02970</name>
</gene>
<sequence>MAVRQDTLWNRFLQPIFSFLLDEEEMRQLSKSKDWEALRDRVCQPDLVYPDYYLSQNFHGVEGGYLNLDAAITYDPITQYVLPPGEIWVRQEAINRIGGQPRRILDLGCGTGSTTLLLKKAFPQAEVIGLDLSPYMLAMAEHKATEAGLRIEWQHGKAEATGFPNESFDLVTASLLFHETPPAISQSILRECFRLLQPGGQVTILDGNQKTLRHTEWLTNVFEEPYIQDYAKGSTDAWMGAAGFDAVQTEEIWWIHQITRGLKPLGVEEAMVSQYGENTEEGIPAPAF</sequence>
<dbReference type="PANTHER" id="PTHR42912:SF80">
    <property type="entry name" value="METHYLTRANSFERASE DOMAIN-CONTAINING PROTEIN"/>
    <property type="match status" value="1"/>
</dbReference>
<keyword evidence="3" id="KW-1185">Reference proteome</keyword>
<dbReference type="InterPro" id="IPR029063">
    <property type="entry name" value="SAM-dependent_MTases_sf"/>
</dbReference>
<name>A0A8J7ARM2_9CYAN</name>
<dbReference type="RefSeq" id="WP_194027936.1">
    <property type="nucleotide sequence ID" value="NZ_JADEWZ010000003.1"/>
</dbReference>